<feature type="region of interest" description="Disordered" evidence="1">
    <location>
        <begin position="1"/>
        <end position="26"/>
    </location>
</feature>
<name>A0A9W4WSL8_9GLOM</name>
<accession>A0A9W4WSL8</accession>
<protein>
    <submittedName>
        <fullName evidence="2">4208_t:CDS:1</fullName>
    </submittedName>
</protein>
<dbReference type="Proteomes" id="UP001153678">
    <property type="component" value="Unassembled WGS sequence"/>
</dbReference>
<evidence type="ECO:0000313" key="3">
    <source>
        <dbReference type="Proteomes" id="UP001153678"/>
    </source>
</evidence>
<feature type="compositionally biased region" description="Basic and acidic residues" evidence="1">
    <location>
        <begin position="7"/>
        <end position="19"/>
    </location>
</feature>
<evidence type="ECO:0000256" key="1">
    <source>
        <dbReference type="SAM" id="MobiDB-lite"/>
    </source>
</evidence>
<keyword evidence="3" id="KW-1185">Reference proteome</keyword>
<evidence type="ECO:0000313" key="2">
    <source>
        <dbReference type="EMBL" id="CAI2183934.1"/>
    </source>
</evidence>
<dbReference type="EMBL" id="CAMKVN010003171">
    <property type="protein sequence ID" value="CAI2183934.1"/>
    <property type="molecule type" value="Genomic_DNA"/>
</dbReference>
<reference evidence="2" key="1">
    <citation type="submission" date="2022-08" db="EMBL/GenBank/DDBJ databases">
        <authorList>
            <person name="Kallberg Y."/>
            <person name="Tangrot J."/>
            <person name="Rosling A."/>
        </authorList>
    </citation>
    <scope>NUCLEOTIDE SEQUENCE</scope>
    <source>
        <strain evidence="2">Wild A</strain>
    </source>
</reference>
<organism evidence="2 3">
    <name type="scientific">Funneliformis geosporum</name>
    <dbReference type="NCBI Taxonomy" id="1117311"/>
    <lineage>
        <taxon>Eukaryota</taxon>
        <taxon>Fungi</taxon>
        <taxon>Fungi incertae sedis</taxon>
        <taxon>Mucoromycota</taxon>
        <taxon>Glomeromycotina</taxon>
        <taxon>Glomeromycetes</taxon>
        <taxon>Glomerales</taxon>
        <taxon>Glomeraceae</taxon>
        <taxon>Funneliformis</taxon>
    </lineage>
</organism>
<dbReference type="AlphaFoldDB" id="A0A9W4WSL8"/>
<feature type="non-terminal residue" evidence="2">
    <location>
        <position position="1"/>
    </location>
</feature>
<gene>
    <name evidence="2" type="ORF">FWILDA_LOCUS11328</name>
</gene>
<proteinExistence type="predicted"/>
<comment type="caution">
    <text evidence="2">The sequence shown here is derived from an EMBL/GenBank/DDBJ whole genome shotgun (WGS) entry which is preliminary data.</text>
</comment>
<sequence>SLVNSDINRKESEIKTDKSEVDEESELEINIVESKIEELVTSKTDDESN</sequence>